<dbReference type="GO" id="GO:0016787">
    <property type="term" value="F:hydrolase activity"/>
    <property type="evidence" value="ECO:0007669"/>
    <property type="project" value="UniProtKB-KW"/>
</dbReference>
<keyword evidence="3" id="KW-1185">Reference proteome</keyword>
<organism evidence="2 3">
    <name type="scientific">Paenibacillus vini</name>
    <dbReference type="NCBI Taxonomy" id="1476024"/>
    <lineage>
        <taxon>Bacteria</taxon>
        <taxon>Bacillati</taxon>
        <taxon>Bacillota</taxon>
        <taxon>Bacilli</taxon>
        <taxon>Bacillales</taxon>
        <taxon>Paenibacillaceae</taxon>
        <taxon>Paenibacillus</taxon>
    </lineage>
</organism>
<evidence type="ECO:0000313" key="2">
    <source>
        <dbReference type="EMBL" id="GIP54613.1"/>
    </source>
</evidence>
<proteinExistence type="predicted"/>
<accession>A0ABQ4MF58</accession>
<reference evidence="2 3" key="1">
    <citation type="submission" date="2021-03" db="EMBL/GenBank/DDBJ databases">
        <title>Antimicrobial resistance genes in bacteria isolated from Japanese honey, and their potential for conferring macrolide and lincosamide resistance in the American foulbrood pathogen Paenibacillus larvae.</title>
        <authorList>
            <person name="Okamoto M."/>
            <person name="Kumagai M."/>
            <person name="Kanamori H."/>
            <person name="Takamatsu D."/>
        </authorList>
    </citation>
    <scope>NUCLEOTIDE SEQUENCE [LARGE SCALE GENOMIC DNA]</scope>
    <source>
        <strain evidence="2 3">J42TS3</strain>
    </source>
</reference>
<dbReference type="Proteomes" id="UP000679992">
    <property type="component" value="Unassembled WGS sequence"/>
</dbReference>
<dbReference type="EMBL" id="BOSL01000012">
    <property type="protein sequence ID" value="GIP54613.1"/>
    <property type="molecule type" value="Genomic_DNA"/>
</dbReference>
<gene>
    <name evidence="2" type="ORF">J42TS3_36480</name>
</gene>
<dbReference type="SUPFAM" id="SSF53474">
    <property type="entry name" value="alpha/beta-Hydrolases"/>
    <property type="match status" value="1"/>
</dbReference>
<dbReference type="InterPro" id="IPR000073">
    <property type="entry name" value="AB_hydrolase_1"/>
</dbReference>
<dbReference type="InterPro" id="IPR029058">
    <property type="entry name" value="AB_hydrolase_fold"/>
</dbReference>
<protein>
    <submittedName>
        <fullName evidence="2">Alpha/beta hydrolase</fullName>
    </submittedName>
</protein>
<feature type="domain" description="AB hydrolase-1" evidence="1">
    <location>
        <begin position="35"/>
        <end position="261"/>
    </location>
</feature>
<dbReference type="InterPro" id="IPR050266">
    <property type="entry name" value="AB_hydrolase_sf"/>
</dbReference>
<sequence length="281" mass="30332">MDQSILSLKERGKLMEKVTIDGFTMAYEEQGQGETVVLLHGFCGSSAYWERVMPLLASSCRIIAPDLRGHGSSDAPMGSYTIEQMADDVARLLETLGIERYTLLGHSMGGYVALSLLQRYSERLNGFGLIHSTAYPDSEEAKEKRLQAIATIASEGITAFVDGLVPGLFAPDLRDTLSSEVNRVKEIGYKTPPQGASGAAMAMRERIDRRDVLSATVLPVLLVAGENDSVIPLQRAFTTEGDSVTKAVIKGAGHMSMYEAPEQLSSVLSDFLHGISESAPS</sequence>
<comment type="caution">
    <text evidence="2">The sequence shown here is derived from an EMBL/GenBank/DDBJ whole genome shotgun (WGS) entry which is preliminary data.</text>
</comment>
<dbReference type="Pfam" id="PF00561">
    <property type="entry name" value="Abhydrolase_1"/>
    <property type="match status" value="1"/>
</dbReference>
<dbReference type="PRINTS" id="PR00412">
    <property type="entry name" value="EPOXHYDRLASE"/>
</dbReference>
<evidence type="ECO:0000313" key="3">
    <source>
        <dbReference type="Proteomes" id="UP000679992"/>
    </source>
</evidence>
<dbReference type="PRINTS" id="PR00111">
    <property type="entry name" value="ABHYDROLASE"/>
</dbReference>
<dbReference type="InterPro" id="IPR000639">
    <property type="entry name" value="Epox_hydrolase-like"/>
</dbReference>
<name>A0ABQ4MF58_9BACL</name>
<dbReference type="PANTHER" id="PTHR43798">
    <property type="entry name" value="MONOACYLGLYCEROL LIPASE"/>
    <property type="match status" value="1"/>
</dbReference>
<keyword evidence="2" id="KW-0378">Hydrolase</keyword>
<evidence type="ECO:0000259" key="1">
    <source>
        <dbReference type="Pfam" id="PF00561"/>
    </source>
</evidence>
<dbReference type="Gene3D" id="3.40.50.1820">
    <property type="entry name" value="alpha/beta hydrolase"/>
    <property type="match status" value="1"/>
</dbReference>